<dbReference type="Proteomes" id="UP000553963">
    <property type="component" value="Unassembled WGS sequence"/>
</dbReference>
<protein>
    <recommendedName>
        <fullName evidence="1">LPS-assembly protein LptD</fullName>
    </recommendedName>
</protein>
<dbReference type="AlphaFoldDB" id="A0A840AQY2"/>
<proteinExistence type="inferred from homology"/>
<feature type="chain" id="PRO_5033193797" description="LPS-assembly protein LptD" evidence="1">
    <location>
        <begin position="25"/>
        <end position="783"/>
    </location>
</feature>
<dbReference type="GO" id="GO:0015920">
    <property type="term" value="P:lipopolysaccharide transport"/>
    <property type="evidence" value="ECO:0007669"/>
    <property type="project" value="InterPro"/>
</dbReference>
<name>A0A840AQY2_9HYPH</name>
<gene>
    <name evidence="1" type="primary">lptD</name>
    <name evidence="3" type="ORF">GGR25_001924</name>
</gene>
<dbReference type="Gene3D" id="2.60.450.10">
    <property type="entry name" value="Lipopolysaccharide (LPS) transport protein A like domain"/>
    <property type="match status" value="1"/>
</dbReference>
<comment type="function">
    <text evidence="1">Involved in the assembly of lipopolysaccharide (LPS) at the surface of the outer membrane.</text>
</comment>
<dbReference type="PANTHER" id="PTHR30189">
    <property type="entry name" value="LPS-ASSEMBLY PROTEIN"/>
    <property type="match status" value="1"/>
</dbReference>
<keyword evidence="1" id="KW-0732">Signal</keyword>
<comment type="caution">
    <text evidence="3">The sequence shown here is derived from an EMBL/GenBank/DDBJ whole genome shotgun (WGS) entry which is preliminary data.</text>
</comment>
<reference evidence="3 4" key="1">
    <citation type="submission" date="2020-08" db="EMBL/GenBank/DDBJ databases">
        <title>Genomic Encyclopedia of Type Strains, Phase IV (KMG-IV): sequencing the most valuable type-strain genomes for metagenomic binning, comparative biology and taxonomic classification.</title>
        <authorList>
            <person name="Goeker M."/>
        </authorList>
    </citation>
    <scope>NUCLEOTIDE SEQUENCE [LARGE SCALE GENOMIC DNA]</scope>
    <source>
        <strain evidence="3 4">DSM 25966</strain>
    </source>
</reference>
<dbReference type="EMBL" id="JACIDS010000002">
    <property type="protein sequence ID" value="MBB3930885.1"/>
    <property type="molecule type" value="Genomic_DNA"/>
</dbReference>
<feature type="signal peptide" evidence="1">
    <location>
        <begin position="1"/>
        <end position="24"/>
    </location>
</feature>
<dbReference type="HAMAP" id="MF_01411">
    <property type="entry name" value="LPS_assembly_LptD"/>
    <property type="match status" value="1"/>
</dbReference>
<dbReference type="Pfam" id="PF04453">
    <property type="entry name" value="LptD"/>
    <property type="match status" value="1"/>
</dbReference>
<evidence type="ECO:0000313" key="4">
    <source>
        <dbReference type="Proteomes" id="UP000553963"/>
    </source>
</evidence>
<dbReference type="RefSeq" id="WP_210299862.1">
    <property type="nucleotide sequence ID" value="NZ_JACIDS010000002.1"/>
</dbReference>
<organism evidence="3 4">
    <name type="scientific">Kaistia hirudinis</name>
    <dbReference type="NCBI Taxonomy" id="1293440"/>
    <lineage>
        <taxon>Bacteria</taxon>
        <taxon>Pseudomonadati</taxon>
        <taxon>Pseudomonadota</taxon>
        <taxon>Alphaproteobacteria</taxon>
        <taxon>Hyphomicrobiales</taxon>
        <taxon>Kaistiaceae</taxon>
        <taxon>Kaistia</taxon>
    </lineage>
</organism>
<evidence type="ECO:0000313" key="3">
    <source>
        <dbReference type="EMBL" id="MBB3930885.1"/>
    </source>
</evidence>
<dbReference type="GO" id="GO:0043165">
    <property type="term" value="P:Gram-negative-bacterium-type cell outer membrane assembly"/>
    <property type="evidence" value="ECO:0007669"/>
    <property type="project" value="UniProtKB-UniRule"/>
</dbReference>
<dbReference type="PANTHER" id="PTHR30189:SF1">
    <property type="entry name" value="LPS-ASSEMBLY PROTEIN LPTD"/>
    <property type="match status" value="1"/>
</dbReference>
<keyword evidence="1" id="KW-0472">Membrane</keyword>
<comment type="subcellular location">
    <subcellularLocation>
        <location evidence="1">Cell outer membrane</location>
    </subcellularLocation>
</comment>
<sequence precursor="true">MLKSLRAAAAVALCAMLVASPASAQSVQSVAGSLGFAGESGLKTEPGAKMLLESDQLVYDYDKSTVSAVGAVKIYYDGYTLEAQKVSYDQKNKKMIAEGGVKIVDKTGTVVTADTIDITDDFATGFVSALRLDTPDQTHFAAEKAYRDQGKTTTFYRGVYTACEPCRENPKKAPVWQVKAARIIVDHNEHMIYFRSASLEFLGMPVAYFPAFSAPDPTVKRKSGFLVPSAGYKSALGAFVKVPYFWAPAANYDLTFTPVAYTRQGLLLDFDWRHRLDFGQYSISAAGIDQLDPEAFVESGTRNSGDIQFRGGVRTIGEYYLNKLWTLGWDVTAMSDRTFTRDYSVLSASNDVAVSTLHLTGQSATNYFDLRGYYFQVLTNDTGDQYNQERQPIVAPVADQSYIFQDPILGGQLSMKNNVVSLTRQQTDYVDSDNLGYYKQGDALLGIYGNFNRASTEWTWESSQIGPMGMVFKPFAYLKGDAFYLDQQQFPGVYDNGGYGRIMPAGGMEWRWPILMASGSSSVVIEPIAQIIARPDEQLAGKLPNEDAQSLVFDDASLFAWDKFSGYDRVEGGTRANVGFRYVADLGEIATIRGVVGQSYQIAGLNSFAVQDVTQTGAVSGLESNVSDYVGSMTLDGGAGYFLTANARLDGSTLDLNQAQITATGKAGNVTASASYLFLREQPAIASSYAGQETDTVSGRASWQFTETWRLFGSLAWDFHEDQMAGNSLGLAYDDECTTFSIAYSETTQDYTDLQTSKSLMVSLQLRTIGGTQFKSDLGGSSN</sequence>
<keyword evidence="1" id="KW-0998">Cell outer membrane</keyword>
<accession>A0A840AQY2</accession>
<evidence type="ECO:0000259" key="2">
    <source>
        <dbReference type="Pfam" id="PF04453"/>
    </source>
</evidence>
<dbReference type="GO" id="GO:1990351">
    <property type="term" value="C:transporter complex"/>
    <property type="evidence" value="ECO:0007669"/>
    <property type="project" value="TreeGrafter"/>
</dbReference>
<evidence type="ECO:0000256" key="1">
    <source>
        <dbReference type="HAMAP-Rule" id="MF_01411"/>
    </source>
</evidence>
<comment type="similarity">
    <text evidence="1">Belongs to the LptD family.</text>
</comment>
<comment type="subunit">
    <text evidence="1">Component of the lipopolysaccharide transport and assembly complex.</text>
</comment>
<dbReference type="InterPro" id="IPR007543">
    <property type="entry name" value="LptD_C"/>
</dbReference>
<comment type="caution">
    <text evidence="1">Lacks conserved residue(s) required for the propagation of feature annotation.</text>
</comment>
<dbReference type="InterPro" id="IPR050218">
    <property type="entry name" value="LptD"/>
</dbReference>
<feature type="domain" description="LptD C-terminal" evidence="2">
    <location>
        <begin position="309"/>
        <end position="684"/>
    </location>
</feature>
<keyword evidence="4" id="KW-1185">Reference proteome</keyword>
<dbReference type="GO" id="GO:0009279">
    <property type="term" value="C:cell outer membrane"/>
    <property type="evidence" value="ECO:0007669"/>
    <property type="project" value="UniProtKB-SubCell"/>
</dbReference>
<dbReference type="InterPro" id="IPR020889">
    <property type="entry name" value="LipoPS_assembly_LptD"/>
</dbReference>